<comment type="caution">
    <text evidence="2">The sequence shown here is derived from an EMBL/GenBank/DDBJ whole genome shotgun (WGS) entry which is preliminary data.</text>
</comment>
<name>A0A328YFR0_9FLAO</name>
<feature type="chain" id="PRO_5016360373" description="Outer membrane protein with beta-barrel domain" evidence="1">
    <location>
        <begin position="30"/>
        <end position="183"/>
    </location>
</feature>
<accession>A0A328YFR0</accession>
<evidence type="ECO:0000313" key="2">
    <source>
        <dbReference type="EMBL" id="RAR72769.1"/>
    </source>
</evidence>
<reference evidence="2 3" key="1">
    <citation type="submission" date="2018-06" db="EMBL/GenBank/DDBJ databases">
        <title>Genomic Encyclopedia of Archaeal and Bacterial Type Strains, Phase II (KMG-II): from individual species to whole genera.</title>
        <authorList>
            <person name="Goeker M."/>
        </authorList>
    </citation>
    <scope>NUCLEOTIDE SEQUENCE [LARGE SCALE GENOMIC DNA]</scope>
    <source>
        <strain evidence="2 3">DSM 25663</strain>
    </source>
</reference>
<organism evidence="2 3">
    <name type="scientific">Flavobacterium aciduliphilum</name>
    <dbReference type="NCBI Taxonomy" id="1101402"/>
    <lineage>
        <taxon>Bacteria</taxon>
        <taxon>Pseudomonadati</taxon>
        <taxon>Bacteroidota</taxon>
        <taxon>Flavobacteriia</taxon>
        <taxon>Flavobacteriales</taxon>
        <taxon>Flavobacteriaceae</taxon>
        <taxon>Flavobacterium</taxon>
    </lineage>
</organism>
<dbReference type="RefSeq" id="WP_112112765.1">
    <property type="nucleotide sequence ID" value="NZ_QLSZ01000004.1"/>
</dbReference>
<dbReference type="Proteomes" id="UP000248840">
    <property type="component" value="Unassembled WGS sequence"/>
</dbReference>
<sequence>MRANFFSQFSIFKSVAILLLYTWSYSSHAQQDEEHPKKSDFLKHVQVGGGFGINVGSGFTDCTLAPSAIYNFNRYFAVGVGLQGSIASQKGLYNSTLYGINVLTLFNPIREVQLSLELEQVRVNNTFRNPTGTLKDNFWNTAIFVGAGYKMDNVTVGMRYNLLFNKDKNVYTDALMPFIRVYF</sequence>
<dbReference type="OrthoDB" id="1160493at2"/>
<dbReference type="AlphaFoldDB" id="A0A328YFR0"/>
<protein>
    <recommendedName>
        <fullName evidence="4">Outer membrane protein with beta-barrel domain</fullName>
    </recommendedName>
</protein>
<evidence type="ECO:0008006" key="4">
    <source>
        <dbReference type="Google" id="ProtNLM"/>
    </source>
</evidence>
<proteinExistence type="predicted"/>
<keyword evidence="1" id="KW-0732">Signal</keyword>
<dbReference type="EMBL" id="QLSZ01000004">
    <property type="protein sequence ID" value="RAR72769.1"/>
    <property type="molecule type" value="Genomic_DNA"/>
</dbReference>
<evidence type="ECO:0000256" key="1">
    <source>
        <dbReference type="SAM" id="SignalP"/>
    </source>
</evidence>
<gene>
    <name evidence="2" type="ORF">CLV55_10427</name>
</gene>
<feature type="signal peptide" evidence="1">
    <location>
        <begin position="1"/>
        <end position="29"/>
    </location>
</feature>
<keyword evidence="3" id="KW-1185">Reference proteome</keyword>
<evidence type="ECO:0000313" key="3">
    <source>
        <dbReference type="Proteomes" id="UP000248840"/>
    </source>
</evidence>